<dbReference type="Proteomes" id="UP000019140">
    <property type="component" value="Unassembled WGS sequence"/>
</dbReference>
<dbReference type="SUPFAM" id="SSF52833">
    <property type="entry name" value="Thioredoxin-like"/>
    <property type="match status" value="1"/>
</dbReference>
<evidence type="ECO:0000313" key="2">
    <source>
        <dbReference type="EMBL" id="ETX04056.1"/>
    </source>
</evidence>
<reference evidence="2 3" key="1">
    <citation type="journal article" date="2014" name="Nature">
        <title>An environmental bacterial taxon with a large and distinct metabolic repertoire.</title>
        <authorList>
            <person name="Wilson M.C."/>
            <person name="Mori T."/>
            <person name="Ruckert C."/>
            <person name="Uria A.R."/>
            <person name="Helf M.J."/>
            <person name="Takada K."/>
            <person name="Gernert C."/>
            <person name="Steffens U.A."/>
            <person name="Heycke N."/>
            <person name="Schmitt S."/>
            <person name="Rinke C."/>
            <person name="Helfrich E.J."/>
            <person name="Brachmann A.O."/>
            <person name="Gurgui C."/>
            <person name="Wakimoto T."/>
            <person name="Kracht M."/>
            <person name="Crusemann M."/>
            <person name="Hentschel U."/>
            <person name="Abe I."/>
            <person name="Matsunaga S."/>
            <person name="Kalinowski J."/>
            <person name="Takeyama H."/>
            <person name="Piel J."/>
        </authorList>
    </citation>
    <scope>NUCLEOTIDE SEQUENCE [LARGE SCALE GENOMIC DNA]</scope>
    <source>
        <strain evidence="3">TSY2</strain>
    </source>
</reference>
<dbReference type="HOGENOM" id="CLU_1861528_0_0_7"/>
<comment type="caution">
    <text evidence="2">The sequence shown here is derived from an EMBL/GenBank/DDBJ whole genome shotgun (WGS) entry which is preliminary data.</text>
</comment>
<gene>
    <name evidence="2" type="ORF">ETSY2_30995</name>
</gene>
<name>W4M265_9BACT</name>
<dbReference type="PANTHER" id="PTHR13887">
    <property type="entry name" value="GLUTATHIONE S-TRANSFERASE KAPPA"/>
    <property type="match status" value="1"/>
</dbReference>
<proteinExistence type="predicted"/>
<dbReference type="InterPro" id="IPR001853">
    <property type="entry name" value="DSBA-like_thioredoxin_dom"/>
</dbReference>
<sequence>MSWQRIKAMVEPEGITWNMWQRDDYPNWSLPGLEAAKCAALQGQDAYDDMHFRLFRGFFEQGVNIANVDEVLALARQSPLLDYSRFFDDLDSGVTRRTIFDEYEEAVNDYLVYAIPTVIFPDNERVVGAVPIEEYEKVLEKFGVT</sequence>
<dbReference type="GO" id="GO:0016491">
    <property type="term" value="F:oxidoreductase activity"/>
    <property type="evidence" value="ECO:0007669"/>
    <property type="project" value="InterPro"/>
</dbReference>
<feature type="domain" description="DSBA-like thioredoxin" evidence="1">
    <location>
        <begin position="39"/>
        <end position="139"/>
    </location>
</feature>
<accession>W4M265</accession>
<dbReference type="EMBL" id="AZHX01001319">
    <property type="protein sequence ID" value="ETX04056.1"/>
    <property type="molecule type" value="Genomic_DNA"/>
</dbReference>
<keyword evidence="3" id="KW-1185">Reference proteome</keyword>
<dbReference type="AlphaFoldDB" id="W4M265"/>
<dbReference type="Pfam" id="PF01323">
    <property type="entry name" value="DSBA"/>
    <property type="match status" value="1"/>
</dbReference>
<dbReference type="Gene3D" id="3.40.30.10">
    <property type="entry name" value="Glutaredoxin"/>
    <property type="match status" value="1"/>
</dbReference>
<dbReference type="InterPro" id="IPR036249">
    <property type="entry name" value="Thioredoxin-like_sf"/>
</dbReference>
<protein>
    <recommendedName>
        <fullName evidence="1">DSBA-like thioredoxin domain-containing protein</fullName>
    </recommendedName>
</protein>
<organism evidence="2 3">
    <name type="scientific">Candidatus Entotheonella gemina</name>
    <dbReference type="NCBI Taxonomy" id="1429439"/>
    <lineage>
        <taxon>Bacteria</taxon>
        <taxon>Pseudomonadati</taxon>
        <taxon>Nitrospinota/Tectimicrobiota group</taxon>
        <taxon>Candidatus Tectimicrobiota</taxon>
        <taxon>Candidatus Entotheonellia</taxon>
        <taxon>Candidatus Entotheonellales</taxon>
        <taxon>Candidatus Entotheonellaceae</taxon>
        <taxon>Candidatus Entotheonella</taxon>
    </lineage>
</organism>
<evidence type="ECO:0000313" key="3">
    <source>
        <dbReference type="Proteomes" id="UP000019140"/>
    </source>
</evidence>
<evidence type="ECO:0000259" key="1">
    <source>
        <dbReference type="Pfam" id="PF01323"/>
    </source>
</evidence>